<reference evidence="2" key="1">
    <citation type="submission" date="2020-09" db="EMBL/GenBank/DDBJ databases">
        <title>Genome-Enabled Discovery of Anthraquinone Biosynthesis in Senna tora.</title>
        <authorList>
            <person name="Kang S.-H."/>
            <person name="Pandey R.P."/>
            <person name="Lee C.-M."/>
            <person name="Sim J.-S."/>
            <person name="Jeong J.-T."/>
            <person name="Choi B.-S."/>
            <person name="Jung M."/>
            <person name="Ginzburg D."/>
            <person name="Zhao K."/>
            <person name="Won S.Y."/>
            <person name="Oh T.-J."/>
            <person name="Yu Y."/>
            <person name="Kim N.-H."/>
            <person name="Lee O.R."/>
            <person name="Lee T.-H."/>
            <person name="Bashyal P."/>
            <person name="Kim T.-S."/>
            <person name="Lee W.-H."/>
            <person name="Kawkins C."/>
            <person name="Kim C.-K."/>
            <person name="Kim J.S."/>
            <person name="Ahn B.O."/>
            <person name="Rhee S.Y."/>
            <person name="Sohng J.K."/>
        </authorList>
    </citation>
    <scope>NUCLEOTIDE SEQUENCE</scope>
    <source>
        <tissue evidence="2">Leaf</tissue>
    </source>
</reference>
<dbReference type="AlphaFoldDB" id="A0A834SZM8"/>
<evidence type="ECO:0000256" key="1">
    <source>
        <dbReference type="SAM" id="MobiDB-lite"/>
    </source>
</evidence>
<accession>A0A834SZM8</accession>
<name>A0A834SZM8_9FABA</name>
<protein>
    <submittedName>
        <fullName evidence="2">Uncharacterized protein</fullName>
    </submittedName>
</protein>
<dbReference type="Proteomes" id="UP000634136">
    <property type="component" value="Unassembled WGS sequence"/>
</dbReference>
<evidence type="ECO:0000313" key="3">
    <source>
        <dbReference type="Proteomes" id="UP000634136"/>
    </source>
</evidence>
<comment type="caution">
    <text evidence="2">The sequence shown here is derived from an EMBL/GenBank/DDBJ whole genome shotgun (WGS) entry which is preliminary data.</text>
</comment>
<gene>
    <name evidence="2" type="ORF">G2W53_034060</name>
</gene>
<sequence>MVIGHETSFMTKKKEYAENFMGHGSDLEEVLPKPNIYSITSLFGNNHSFASLTVRHTFGETAEKLVASPAGRRGRSPGVSRASLGR</sequence>
<dbReference type="EMBL" id="JAAIUW010000010">
    <property type="protein sequence ID" value="KAF7813084.1"/>
    <property type="molecule type" value="Genomic_DNA"/>
</dbReference>
<evidence type="ECO:0000313" key="2">
    <source>
        <dbReference type="EMBL" id="KAF7813084.1"/>
    </source>
</evidence>
<keyword evidence="3" id="KW-1185">Reference proteome</keyword>
<feature type="region of interest" description="Disordered" evidence="1">
    <location>
        <begin position="65"/>
        <end position="86"/>
    </location>
</feature>
<organism evidence="2 3">
    <name type="scientific">Senna tora</name>
    <dbReference type="NCBI Taxonomy" id="362788"/>
    <lineage>
        <taxon>Eukaryota</taxon>
        <taxon>Viridiplantae</taxon>
        <taxon>Streptophyta</taxon>
        <taxon>Embryophyta</taxon>
        <taxon>Tracheophyta</taxon>
        <taxon>Spermatophyta</taxon>
        <taxon>Magnoliopsida</taxon>
        <taxon>eudicotyledons</taxon>
        <taxon>Gunneridae</taxon>
        <taxon>Pentapetalae</taxon>
        <taxon>rosids</taxon>
        <taxon>fabids</taxon>
        <taxon>Fabales</taxon>
        <taxon>Fabaceae</taxon>
        <taxon>Caesalpinioideae</taxon>
        <taxon>Cassia clade</taxon>
        <taxon>Senna</taxon>
    </lineage>
</organism>
<proteinExistence type="predicted"/>